<reference evidence="1" key="1">
    <citation type="journal article" date="2020" name="Fungal Divers.">
        <title>Resolving the Mortierellaceae phylogeny through synthesis of multi-gene phylogenetics and phylogenomics.</title>
        <authorList>
            <person name="Vandepol N."/>
            <person name="Liber J."/>
            <person name="Desiro A."/>
            <person name="Na H."/>
            <person name="Kennedy M."/>
            <person name="Barry K."/>
            <person name="Grigoriev I.V."/>
            <person name="Miller A.N."/>
            <person name="O'Donnell K."/>
            <person name="Stajich J.E."/>
            <person name="Bonito G."/>
        </authorList>
    </citation>
    <scope>NUCLEOTIDE SEQUENCE</scope>
    <source>
        <strain evidence="1">NRRL 6426</strain>
    </source>
</reference>
<accession>A0A9P5RV79</accession>
<dbReference type="InterPro" id="IPR032675">
    <property type="entry name" value="LRR_dom_sf"/>
</dbReference>
<proteinExistence type="predicted"/>
<dbReference type="Proteomes" id="UP000748756">
    <property type="component" value="Unassembled WGS sequence"/>
</dbReference>
<dbReference type="EMBL" id="JAAAUQ010000991">
    <property type="protein sequence ID" value="KAF9144785.1"/>
    <property type="molecule type" value="Genomic_DNA"/>
</dbReference>
<organism evidence="1 2">
    <name type="scientific">Linnemannia schmuckeri</name>
    <dbReference type="NCBI Taxonomy" id="64567"/>
    <lineage>
        <taxon>Eukaryota</taxon>
        <taxon>Fungi</taxon>
        <taxon>Fungi incertae sedis</taxon>
        <taxon>Mucoromycota</taxon>
        <taxon>Mortierellomycotina</taxon>
        <taxon>Mortierellomycetes</taxon>
        <taxon>Mortierellales</taxon>
        <taxon>Mortierellaceae</taxon>
        <taxon>Linnemannia</taxon>
    </lineage>
</organism>
<dbReference type="OrthoDB" id="2351521at2759"/>
<evidence type="ECO:0000313" key="1">
    <source>
        <dbReference type="EMBL" id="KAF9144785.1"/>
    </source>
</evidence>
<dbReference type="SUPFAM" id="SSF52047">
    <property type="entry name" value="RNI-like"/>
    <property type="match status" value="1"/>
</dbReference>
<comment type="caution">
    <text evidence="1">The sequence shown here is derived from an EMBL/GenBank/DDBJ whole genome shotgun (WGS) entry which is preliminary data.</text>
</comment>
<evidence type="ECO:0000313" key="2">
    <source>
        <dbReference type="Proteomes" id="UP000748756"/>
    </source>
</evidence>
<protein>
    <submittedName>
        <fullName evidence="1">Uncharacterized protein</fullName>
    </submittedName>
</protein>
<gene>
    <name evidence="1" type="ORF">BG015_012100</name>
</gene>
<keyword evidence="2" id="KW-1185">Reference proteome</keyword>
<sequence>MNALWTYLNSTSASEAHRAILTDALSHPGWDQMYIPSYIPAYVVHEIVPLPPLLRLTRYRRPDLQFDEVPLLSARLVRDFLRTVSQLDNLRTLQLGFPWPLTTVSVQVLRMLFFSCPESLVEFKVWGNHDEAQKGMNLELEECDWDFGQGSLALRQRPLYCLKTLEAPLKLRLYCPALLLCPILRHCPVHKTLQLPWVMSKEDMQAISRTIWDHCPGNPELSLSKFNSELLTISRQSGTLREIDFSNCQNLQSTTLRTILTSCRALQVLKAQDEFSEWTAISLRDAVTNEWACSKIRHLEIAVRLTLEVLNIKYQGVSMGPNGDLTENPFKTTSLPGLLALEDTETSQIRFLSRWSGLTKLQRLTDHFQ</sequence>
<dbReference type="Gene3D" id="3.80.10.10">
    <property type="entry name" value="Ribonuclease Inhibitor"/>
    <property type="match status" value="1"/>
</dbReference>
<name>A0A9P5RV79_9FUNG</name>
<dbReference type="AlphaFoldDB" id="A0A9P5RV79"/>